<name>K9B5I0_9STAP</name>
<sequence>MSIKSNALKQYLNIMIVIILSLLIGGILNGLHIMLPWMFGPIIASIICIKIFKLDLSKWPNWLSNLGLIILGLEIGTTFTKRVLKDIQNDLILIVLVSLLIILSVFIIAIGFKRIGKVNFETAILSVVPGGISQMLMMAEENKRADILVVGLTQTSRMLFVVVLVPLLSFFFKEPSGEASSQPDIKPLTEVINLPQLIIIGIGIAITYYIMKKIKFPTRYLLAPIVVMMVWNLITDINFTVDNWLMALAQIFYMVRIGKQISELLNQLHGRIAIAIAFQNITLILVSVVLVFIINIFSEHGINQLFLSAAPGGMTQIVIIAIATHADVAMISSYHIFRIFFILFIIAPLIHLFVKKE</sequence>
<dbReference type="NCBIfam" id="TIGR03082">
    <property type="entry name" value="Gneg_AbrB_dup"/>
    <property type="match status" value="2"/>
</dbReference>
<feature type="transmembrane region" description="Helical" evidence="1">
    <location>
        <begin position="147"/>
        <end position="172"/>
    </location>
</feature>
<reference evidence="2 3" key="1">
    <citation type="journal article" date="2013" name="Genome Announc.">
        <title>Genome Sequence of Staphylococcus massiliensis Strain S46, Isolated from the Surface of Healthy Human Skin.</title>
        <authorList>
            <person name="Srivastav R."/>
            <person name="Singh A."/>
            <person name="Jangir P.K."/>
            <person name="Kumari C."/>
            <person name="Muduli S."/>
            <person name="Sharma R."/>
        </authorList>
    </citation>
    <scope>NUCLEOTIDE SEQUENCE [LARGE SCALE GENOMIC DNA]</scope>
    <source>
        <strain evidence="2 3">S46</strain>
    </source>
</reference>
<keyword evidence="1" id="KW-0472">Membrane</keyword>
<feature type="transmembrane region" description="Helical" evidence="1">
    <location>
        <begin position="34"/>
        <end position="52"/>
    </location>
</feature>
<evidence type="ECO:0000256" key="1">
    <source>
        <dbReference type="SAM" id="Phobius"/>
    </source>
</evidence>
<evidence type="ECO:0000313" key="3">
    <source>
        <dbReference type="Proteomes" id="UP000009885"/>
    </source>
</evidence>
<dbReference type="PANTHER" id="PTHR38457:SF1">
    <property type="entry name" value="REGULATOR ABRB-RELATED"/>
    <property type="match status" value="1"/>
</dbReference>
<feature type="transmembrane region" description="Helical" evidence="1">
    <location>
        <begin position="220"/>
        <end position="239"/>
    </location>
</feature>
<protein>
    <recommendedName>
        <fullName evidence="4">Ammonia monooxygenase</fullName>
    </recommendedName>
</protein>
<feature type="transmembrane region" description="Helical" evidence="1">
    <location>
        <begin position="91"/>
        <end position="112"/>
    </location>
</feature>
<proteinExistence type="predicted"/>
<dbReference type="PIRSF" id="PIRSF038991">
    <property type="entry name" value="Protein_AbrB"/>
    <property type="match status" value="1"/>
</dbReference>
<keyword evidence="1" id="KW-1133">Transmembrane helix</keyword>
<feature type="transmembrane region" description="Helical" evidence="1">
    <location>
        <begin position="12"/>
        <end position="28"/>
    </location>
</feature>
<dbReference type="PANTHER" id="PTHR38457">
    <property type="entry name" value="REGULATOR ABRB-RELATED"/>
    <property type="match status" value="1"/>
</dbReference>
<dbReference type="eggNOG" id="COG3180">
    <property type="taxonomic scope" value="Bacteria"/>
</dbReference>
<feature type="transmembrane region" description="Helical" evidence="1">
    <location>
        <begin position="192"/>
        <end position="211"/>
    </location>
</feature>
<dbReference type="Pfam" id="PF05145">
    <property type="entry name" value="AbrB"/>
    <property type="match status" value="1"/>
</dbReference>
<keyword evidence="3" id="KW-1185">Reference proteome</keyword>
<evidence type="ECO:0008006" key="4">
    <source>
        <dbReference type="Google" id="ProtNLM"/>
    </source>
</evidence>
<feature type="transmembrane region" description="Helical" evidence="1">
    <location>
        <begin position="272"/>
        <end position="293"/>
    </location>
</feature>
<dbReference type="STRING" id="1229783.C273_02423"/>
<evidence type="ECO:0000313" key="2">
    <source>
        <dbReference type="EMBL" id="EKU50087.1"/>
    </source>
</evidence>
<dbReference type="OrthoDB" id="5460360at2"/>
<accession>K9B5I0</accession>
<feature type="transmembrane region" description="Helical" evidence="1">
    <location>
        <begin position="59"/>
        <end position="79"/>
    </location>
</feature>
<dbReference type="GO" id="GO:0010468">
    <property type="term" value="P:regulation of gene expression"/>
    <property type="evidence" value="ECO:0007669"/>
    <property type="project" value="InterPro"/>
</dbReference>
<dbReference type="PATRIC" id="fig|1229783.3.peg.491"/>
<dbReference type="AlphaFoldDB" id="K9B5I0"/>
<comment type="caution">
    <text evidence="2">The sequence shown here is derived from an EMBL/GenBank/DDBJ whole genome shotgun (WGS) entry which is preliminary data.</text>
</comment>
<gene>
    <name evidence="2" type="ORF">C273_02423</name>
</gene>
<feature type="transmembrane region" description="Helical" evidence="1">
    <location>
        <begin position="305"/>
        <end position="324"/>
    </location>
</feature>
<dbReference type="EMBL" id="AMSQ01000003">
    <property type="protein sequence ID" value="EKU50087.1"/>
    <property type="molecule type" value="Genomic_DNA"/>
</dbReference>
<keyword evidence="1" id="KW-0812">Transmembrane</keyword>
<organism evidence="2 3">
    <name type="scientific">Staphylococcus massiliensis S46</name>
    <dbReference type="NCBI Taxonomy" id="1229783"/>
    <lineage>
        <taxon>Bacteria</taxon>
        <taxon>Bacillati</taxon>
        <taxon>Bacillota</taxon>
        <taxon>Bacilli</taxon>
        <taxon>Bacillales</taxon>
        <taxon>Staphylococcaceae</taxon>
        <taxon>Staphylococcus</taxon>
    </lineage>
</organism>
<dbReference type="GO" id="GO:0016020">
    <property type="term" value="C:membrane"/>
    <property type="evidence" value="ECO:0007669"/>
    <property type="project" value="InterPro"/>
</dbReference>
<dbReference type="InterPro" id="IPR007820">
    <property type="entry name" value="AbrB_fam"/>
</dbReference>
<dbReference type="InterPro" id="IPR017516">
    <property type="entry name" value="AbrB_dup"/>
</dbReference>
<feature type="transmembrane region" description="Helical" evidence="1">
    <location>
        <begin position="336"/>
        <end position="354"/>
    </location>
</feature>
<dbReference type="Proteomes" id="UP000009885">
    <property type="component" value="Unassembled WGS sequence"/>
</dbReference>
<dbReference type="RefSeq" id="WP_009382310.1">
    <property type="nucleotide sequence ID" value="NZ_AMSQ01000003.1"/>
</dbReference>